<keyword evidence="1" id="KW-1133">Transmembrane helix</keyword>
<name>A0AAN9AKW1_9CAEN</name>
<evidence type="ECO:0000313" key="4">
    <source>
        <dbReference type="Proteomes" id="UP001374579"/>
    </source>
</evidence>
<feature type="transmembrane region" description="Helical" evidence="1">
    <location>
        <begin position="263"/>
        <end position="286"/>
    </location>
</feature>
<keyword evidence="4" id="KW-1185">Reference proteome</keyword>
<keyword evidence="1" id="KW-0812">Transmembrane</keyword>
<dbReference type="Proteomes" id="UP001374579">
    <property type="component" value="Unassembled WGS sequence"/>
</dbReference>
<feature type="signal peptide" evidence="2">
    <location>
        <begin position="1"/>
        <end position="22"/>
    </location>
</feature>
<dbReference type="EMBL" id="JBAMIC010004070">
    <property type="protein sequence ID" value="KAK7088716.1"/>
    <property type="molecule type" value="Genomic_DNA"/>
</dbReference>
<keyword evidence="1" id="KW-0472">Membrane</keyword>
<reference evidence="3 4" key="1">
    <citation type="submission" date="2024-02" db="EMBL/GenBank/DDBJ databases">
        <title>Chromosome-scale genome assembly of the rough periwinkle Littorina saxatilis.</title>
        <authorList>
            <person name="De Jode A."/>
            <person name="Faria R."/>
            <person name="Formenti G."/>
            <person name="Sims Y."/>
            <person name="Smith T.P."/>
            <person name="Tracey A."/>
            <person name="Wood J.M.D."/>
            <person name="Zagrodzka Z.B."/>
            <person name="Johannesson K."/>
            <person name="Butlin R.K."/>
            <person name="Leder E.H."/>
        </authorList>
    </citation>
    <scope>NUCLEOTIDE SEQUENCE [LARGE SCALE GENOMIC DNA]</scope>
    <source>
        <strain evidence="3">Snail1</strain>
        <tissue evidence="3">Muscle</tissue>
    </source>
</reference>
<comment type="caution">
    <text evidence="3">The sequence shown here is derived from an EMBL/GenBank/DDBJ whole genome shotgun (WGS) entry which is preliminary data.</text>
</comment>
<keyword evidence="2" id="KW-0732">Signal</keyword>
<gene>
    <name evidence="3" type="ORF">V1264_022602</name>
</gene>
<sequence>MMGETCLSSCASFMVVIVAVSGARQTGSVVTLNVSDATINTATCSTKDLRRDQSKIQSIDMNCETLKQGSYLARVSSRQSTAVKNSSWNKTLAARGWLDQTQTSLINIGFLQTTFLNVHYDNVTCQYVYVDGDGHAPITKGALTTVLPAKKMEWEIETSSDTVSVLVGLPKGGDERVLFDSAKEDMDSLQFKNPEEPNDPTMYMWRKASDRDVMTLTVIALSNSPIVTNSDRFQCEVNTGSTHRACIYSHAPGVSPEGGIQGWHVGVIVGVVCVVAVTVAAVCVVLRRCRRESSVPIAVTDNQANVKLEMAEPVQASDDVDLNGIEDGVADDSALRLVMVDDKETA</sequence>
<evidence type="ECO:0000313" key="3">
    <source>
        <dbReference type="EMBL" id="KAK7088716.1"/>
    </source>
</evidence>
<evidence type="ECO:0000256" key="2">
    <source>
        <dbReference type="SAM" id="SignalP"/>
    </source>
</evidence>
<protein>
    <submittedName>
        <fullName evidence="3">Uncharacterized protein</fullName>
    </submittedName>
</protein>
<evidence type="ECO:0000256" key="1">
    <source>
        <dbReference type="SAM" id="Phobius"/>
    </source>
</evidence>
<dbReference type="AlphaFoldDB" id="A0AAN9AKW1"/>
<organism evidence="3 4">
    <name type="scientific">Littorina saxatilis</name>
    <dbReference type="NCBI Taxonomy" id="31220"/>
    <lineage>
        <taxon>Eukaryota</taxon>
        <taxon>Metazoa</taxon>
        <taxon>Spiralia</taxon>
        <taxon>Lophotrochozoa</taxon>
        <taxon>Mollusca</taxon>
        <taxon>Gastropoda</taxon>
        <taxon>Caenogastropoda</taxon>
        <taxon>Littorinimorpha</taxon>
        <taxon>Littorinoidea</taxon>
        <taxon>Littorinidae</taxon>
        <taxon>Littorina</taxon>
    </lineage>
</organism>
<proteinExistence type="predicted"/>
<feature type="chain" id="PRO_5042846324" evidence="2">
    <location>
        <begin position="23"/>
        <end position="346"/>
    </location>
</feature>
<accession>A0AAN9AKW1</accession>